<proteinExistence type="inferred from homology"/>
<dbReference type="InterPro" id="IPR031656">
    <property type="entry name" value="DAO_C"/>
</dbReference>
<comment type="caution">
    <text evidence="9">The sequence shown here is derived from an EMBL/GenBank/DDBJ whole genome shotgun (WGS) entry which is preliminary data.</text>
</comment>
<evidence type="ECO:0000259" key="8">
    <source>
        <dbReference type="Pfam" id="PF16901"/>
    </source>
</evidence>
<feature type="non-terminal residue" evidence="9">
    <location>
        <position position="1"/>
    </location>
</feature>
<dbReference type="PANTHER" id="PTHR11985:SF31">
    <property type="entry name" value="GLYCEROL-3-PHOSPHATE DEHYDROGENASE 2"/>
    <property type="match status" value="1"/>
</dbReference>
<feature type="compositionally biased region" description="Basic and acidic residues" evidence="6">
    <location>
        <begin position="355"/>
        <end position="367"/>
    </location>
</feature>
<dbReference type="Gene3D" id="3.30.9.10">
    <property type="entry name" value="D-Amino Acid Oxidase, subunit A, domain 2"/>
    <property type="match status" value="1"/>
</dbReference>
<keyword evidence="10" id="KW-1185">Reference proteome</keyword>
<evidence type="ECO:0000313" key="9">
    <source>
        <dbReference type="EMBL" id="MST33586.1"/>
    </source>
</evidence>
<dbReference type="PANTHER" id="PTHR11985">
    <property type="entry name" value="GLYCEROL-3-PHOSPHATE DEHYDROGENASE"/>
    <property type="match status" value="1"/>
</dbReference>
<dbReference type="Gene3D" id="1.10.8.870">
    <property type="entry name" value="Alpha-glycerophosphate oxidase, cap domain"/>
    <property type="match status" value="1"/>
</dbReference>
<dbReference type="InterPro" id="IPR000447">
    <property type="entry name" value="G3P_DH_FAD-dep"/>
</dbReference>
<dbReference type="Gene3D" id="3.50.50.60">
    <property type="entry name" value="FAD/NAD(P)-binding domain"/>
    <property type="match status" value="1"/>
</dbReference>
<evidence type="ECO:0000256" key="6">
    <source>
        <dbReference type="SAM" id="MobiDB-lite"/>
    </source>
</evidence>
<feature type="region of interest" description="Disordered" evidence="6">
    <location>
        <begin position="355"/>
        <end position="374"/>
    </location>
</feature>
<feature type="domain" description="Alpha-glycerophosphate oxidase C-terminal" evidence="8">
    <location>
        <begin position="213"/>
        <end position="339"/>
    </location>
</feature>
<dbReference type="InterPro" id="IPR006076">
    <property type="entry name" value="FAD-dep_OxRdtase"/>
</dbReference>
<evidence type="ECO:0000259" key="7">
    <source>
        <dbReference type="Pfam" id="PF01266"/>
    </source>
</evidence>
<evidence type="ECO:0000313" key="10">
    <source>
        <dbReference type="Proteomes" id="UP000437736"/>
    </source>
</evidence>
<dbReference type="Pfam" id="PF16901">
    <property type="entry name" value="DAO_C"/>
    <property type="match status" value="1"/>
</dbReference>
<accession>A0ABW9QVB5</accession>
<comment type="similarity">
    <text evidence="2">Belongs to the FAD-dependent glycerol-3-phosphate dehydrogenase family.</text>
</comment>
<name>A0ABW9QVB5_9ACTN</name>
<sequence>GALAANRAQVVGLTRLGERVTGAVVRDLESGEELVVRARRVVNATGVWTDDTQRLATDRGAVRVRASKGVHLVVPRDRIRSEVGLILRTETSVLFVIPWGRHWLIGTTDTDWDLDRAHPAASAADIDYLLEHLNAVLQTPVTRDDIEGVYAGLRPLLDGESEATSRLSREHTVVTPVPGLVVVAGGKYTTYRVMARDAVDAAVHGLPAAVPASCTDQLPLAGAEGWPAVRNSAPRLAAESGLHPDRIEHLLGRYGALVQDLLELVAADPSLAEPLPGEGADDYLGAEVVYAVAAEGARHVEDVLARRTRISFEAFDRGVFAAERVARLMAPLLGWDAEREAGEVAHYRARVAAERRSQQAADDRTADATRLGAPDVIPTVPLGAAGH</sequence>
<comment type="cofactor">
    <cofactor evidence="1">
        <name>FAD</name>
        <dbReference type="ChEBI" id="CHEBI:57692"/>
    </cofactor>
</comment>
<feature type="domain" description="FAD dependent oxidoreductase" evidence="7">
    <location>
        <begin position="2"/>
        <end position="186"/>
    </location>
</feature>
<keyword evidence="5" id="KW-0560">Oxidoreductase</keyword>
<reference evidence="9 10" key="1">
    <citation type="submission" date="2019-11" db="EMBL/GenBank/DDBJ databases">
        <title>Acidiferrimicrobium australis gen. nov., sp. nov., an acidophilic and obligately heterotrophic, member of the Actinobacteria that catalyses dissimilatory oxido- reduction of iron isolated from metal-rich acidic water in Chile.</title>
        <authorList>
            <person name="Gonzalez D."/>
            <person name="Huber K."/>
            <person name="Hedrich S."/>
            <person name="Rojas-Villalobos C."/>
            <person name="Quatrini R."/>
            <person name="Dinamarca M.A."/>
            <person name="Schwarz A."/>
            <person name="Canales C."/>
            <person name="Nancucheo I."/>
        </authorList>
    </citation>
    <scope>NUCLEOTIDE SEQUENCE [LARGE SCALE GENOMIC DNA]</scope>
    <source>
        <strain evidence="9 10">USS-CCA1</strain>
    </source>
</reference>
<keyword evidence="4" id="KW-0274">FAD</keyword>
<dbReference type="InterPro" id="IPR036188">
    <property type="entry name" value="FAD/NAD-bd_sf"/>
</dbReference>
<gene>
    <name evidence="9" type="ORF">GHK86_12755</name>
</gene>
<dbReference type="InterPro" id="IPR038299">
    <property type="entry name" value="DAO_C_sf"/>
</dbReference>
<organism evidence="9 10">
    <name type="scientific">Acidiferrimicrobium australe</name>
    <dbReference type="NCBI Taxonomy" id="2664430"/>
    <lineage>
        <taxon>Bacteria</taxon>
        <taxon>Bacillati</taxon>
        <taxon>Actinomycetota</taxon>
        <taxon>Acidimicrobiia</taxon>
        <taxon>Acidimicrobiales</taxon>
        <taxon>Acidimicrobiaceae</taxon>
        <taxon>Acidiferrimicrobium</taxon>
    </lineage>
</organism>
<dbReference type="EMBL" id="WJHE01000650">
    <property type="protein sequence ID" value="MST33586.1"/>
    <property type="molecule type" value="Genomic_DNA"/>
</dbReference>
<keyword evidence="3" id="KW-0285">Flavoprotein</keyword>
<evidence type="ECO:0000256" key="1">
    <source>
        <dbReference type="ARBA" id="ARBA00001974"/>
    </source>
</evidence>
<dbReference type="SUPFAM" id="SSF51905">
    <property type="entry name" value="FAD/NAD(P)-binding domain"/>
    <property type="match status" value="1"/>
</dbReference>
<dbReference type="PROSITE" id="PS00978">
    <property type="entry name" value="FAD_G3PDH_2"/>
    <property type="match status" value="1"/>
</dbReference>
<protein>
    <submittedName>
        <fullName evidence="9">FAD-dependent oxidoreductase</fullName>
    </submittedName>
</protein>
<evidence type="ECO:0000256" key="2">
    <source>
        <dbReference type="ARBA" id="ARBA00007330"/>
    </source>
</evidence>
<evidence type="ECO:0000256" key="3">
    <source>
        <dbReference type="ARBA" id="ARBA00022630"/>
    </source>
</evidence>
<dbReference type="Proteomes" id="UP000437736">
    <property type="component" value="Unassembled WGS sequence"/>
</dbReference>
<evidence type="ECO:0000256" key="5">
    <source>
        <dbReference type="ARBA" id="ARBA00023002"/>
    </source>
</evidence>
<evidence type="ECO:0000256" key="4">
    <source>
        <dbReference type="ARBA" id="ARBA00022827"/>
    </source>
</evidence>
<dbReference type="Pfam" id="PF01266">
    <property type="entry name" value="DAO"/>
    <property type="match status" value="1"/>
</dbReference>